<name>A0ABQ9M2A5_HEVBR</name>
<evidence type="ECO:0000313" key="8">
    <source>
        <dbReference type="Proteomes" id="UP001174677"/>
    </source>
</evidence>
<proteinExistence type="predicted"/>
<keyword evidence="4" id="KW-0804">Transcription</keyword>
<keyword evidence="3" id="KW-0238">DNA-binding</keyword>
<dbReference type="EMBL" id="JARPOI010000009">
    <property type="protein sequence ID" value="KAJ9173140.1"/>
    <property type="molecule type" value="Genomic_DNA"/>
</dbReference>
<dbReference type="InterPro" id="IPR044787">
    <property type="entry name" value="HHO5-like"/>
</dbReference>
<dbReference type="PANTHER" id="PTHR31003:SF47">
    <property type="entry name" value="TRANSCRIPTION FACTOR BOA-LIKE"/>
    <property type="match status" value="1"/>
</dbReference>
<evidence type="ECO:0000256" key="5">
    <source>
        <dbReference type="ARBA" id="ARBA00023242"/>
    </source>
</evidence>
<keyword evidence="8" id="KW-1185">Reference proteome</keyword>
<evidence type="ECO:0000259" key="6">
    <source>
        <dbReference type="PROSITE" id="PS51294"/>
    </source>
</evidence>
<sequence length="306" mass="35187">MGSSLELSLSLKPSHCGPKTIANLLKDVSKIGNLSDRLTVLNDYLHKHQAELYRIQAFKHQLPQCILLLKDAVERLKEEVMKIKRNIRFGASEPLMEFSSTERTYKNMRRDTFDKYCREEKNDFMSSSSQIYELNHCDKKQKPILDSCPFQSDGIFTLKLSSTTPELAVLKCPGQELAKGLGYDRLNQSVNDQPLQSKPMMTNPAGGKQYRRSWTSELHARFVEALAYLGGPEVATPKQIRDVMKVEGLTNDQVKSHLQKYRLHIRRAQAANVNLLECVEKLQEPWTSEFYYIGMQPFPRDPVQKY</sequence>
<keyword evidence="2" id="KW-0805">Transcription regulation</keyword>
<dbReference type="SUPFAM" id="SSF46689">
    <property type="entry name" value="Homeodomain-like"/>
    <property type="match status" value="1"/>
</dbReference>
<dbReference type="Gene3D" id="1.10.10.60">
    <property type="entry name" value="Homeodomain-like"/>
    <property type="match status" value="1"/>
</dbReference>
<accession>A0ABQ9M2A5</accession>
<comment type="caution">
    <text evidence="7">The sequence shown here is derived from an EMBL/GenBank/DDBJ whole genome shotgun (WGS) entry which is preliminary data.</text>
</comment>
<organism evidence="7 8">
    <name type="scientific">Hevea brasiliensis</name>
    <name type="common">Para rubber tree</name>
    <name type="synonym">Siphonia brasiliensis</name>
    <dbReference type="NCBI Taxonomy" id="3981"/>
    <lineage>
        <taxon>Eukaryota</taxon>
        <taxon>Viridiplantae</taxon>
        <taxon>Streptophyta</taxon>
        <taxon>Embryophyta</taxon>
        <taxon>Tracheophyta</taxon>
        <taxon>Spermatophyta</taxon>
        <taxon>Magnoliopsida</taxon>
        <taxon>eudicotyledons</taxon>
        <taxon>Gunneridae</taxon>
        <taxon>Pentapetalae</taxon>
        <taxon>rosids</taxon>
        <taxon>fabids</taxon>
        <taxon>Malpighiales</taxon>
        <taxon>Euphorbiaceae</taxon>
        <taxon>Crotonoideae</taxon>
        <taxon>Micrandreae</taxon>
        <taxon>Hevea</taxon>
    </lineage>
</organism>
<dbReference type="InterPro" id="IPR009057">
    <property type="entry name" value="Homeodomain-like_sf"/>
</dbReference>
<dbReference type="PROSITE" id="PS51294">
    <property type="entry name" value="HTH_MYB"/>
    <property type="match status" value="1"/>
</dbReference>
<dbReference type="InterPro" id="IPR017930">
    <property type="entry name" value="Myb_dom"/>
</dbReference>
<keyword evidence="5" id="KW-0539">Nucleus</keyword>
<protein>
    <recommendedName>
        <fullName evidence="6">HTH myb-type domain-containing protein</fullName>
    </recommendedName>
</protein>
<dbReference type="NCBIfam" id="TIGR01557">
    <property type="entry name" value="myb_SHAQKYF"/>
    <property type="match status" value="1"/>
</dbReference>
<dbReference type="InterPro" id="IPR006447">
    <property type="entry name" value="Myb_dom_plants"/>
</dbReference>
<dbReference type="Pfam" id="PF26575">
    <property type="entry name" value="HHO5_N"/>
    <property type="match status" value="1"/>
</dbReference>
<evidence type="ECO:0000256" key="4">
    <source>
        <dbReference type="ARBA" id="ARBA00023163"/>
    </source>
</evidence>
<dbReference type="Proteomes" id="UP001174677">
    <property type="component" value="Chromosome 9"/>
</dbReference>
<reference evidence="7" key="1">
    <citation type="journal article" date="2023" name="Plant Biotechnol. J.">
        <title>Chromosome-level wild Hevea brasiliensis genome provides new tools for genomic-assisted breeding and valuable loci to elevate rubber yield.</title>
        <authorList>
            <person name="Cheng H."/>
            <person name="Song X."/>
            <person name="Hu Y."/>
            <person name="Wu T."/>
            <person name="Yang Q."/>
            <person name="An Z."/>
            <person name="Feng S."/>
            <person name="Deng Z."/>
            <person name="Wu W."/>
            <person name="Zeng X."/>
            <person name="Tu M."/>
            <person name="Wang X."/>
            <person name="Huang H."/>
        </authorList>
    </citation>
    <scope>NUCLEOTIDE SEQUENCE</scope>
    <source>
        <strain evidence="7">MT/VB/25A 57/8</strain>
    </source>
</reference>
<evidence type="ECO:0000313" key="7">
    <source>
        <dbReference type="EMBL" id="KAJ9173140.1"/>
    </source>
</evidence>
<gene>
    <name evidence="7" type="ORF">P3X46_016305</name>
</gene>
<comment type="subcellular location">
    <subcellularLocation>
        <location evidence="1">Nucleus</location>
    </subcellularLocation>
</comment>
<evidence type="ECO:0000256" key="1">
    <source>
        <dbReference type="ARBA" id="ARBA00004123"/>
    </source>
</evidence>
<dbReference type="InterPro" id="IPR058673">
    <property type="entry name" value="HHO5-like_N"/>
</dbReference>
<dbReference type="InterPro" id="IPR001005">
    <property type="entry name" value="SANT/Myb"/>
</dbReference>
<evidence type="ECO:0000256" key="3">
    <source>
        <dbReference type="ARBA" id="ARBA00023125"/>
    </source>
</evidence>
<dbReference type="Pfam" id="PF00249">
    <property type="entry name" value="Myb_DNA-binding"/>
    <property type="match status" value="1"/>
</dbReference>
<evidence type="ECO:0000256" key="2">
    <source>
        <dbReference type="ARBA" id="ARBA00023015"/>
    </source>
</evidence>
<dbReference type="PANTHER" id="PTHR31003">
    <property type="entry name" value="MYB FAMILY TRANSCRIPTION FACTOR"/>
    <property type="match status" value="1"/>
</dbReference>
<feature type="domain" description="HTH myb-type" evidence="6">
    <location>
        <begin position="211"/>
        <end position="266"/>
    </location>
</feature>